<evidence type="ECO:0000259" key="6">
    <source>
        <dbReference type="Pfam" id="PF01494"/>
    </source>
</evidence>
<dbReference type="OrthoDB" id="16820at2759"/>
<organism evidence="7 8">
    <name type="scientific">Tuber borchii</name>
    <name type="common">White truffle</name>
    <dbReference type="NCBI Taxonomy" id="42251"/>
    <lineage>
        <taxon>Eukaryota</taxon>
        <taxon>Fungi</taxon>
        <taxon>Dikarya</taxon>
        <taxon>Ascomycota</taxon>
        <taxon>Pezizomycotina</taxon>
        <taxon>Pezizomycetes</taxon>
        <taxon>Pezizales</taxon>
        <taxon>Tuberaceae</taxon>
        <taxon>Tuber</taxon>
    </lineage>
</organism>
<dbReference type="InterPro" id="IPR036188">
    <property type="entry name" value="FAD/NAD-bd_sf"/>
</dbReference>
<keyword evidence="2" id="KW-0285">Flavoprotein</keyword>
<evidence type="ECO:0000256" key="5">
    <source>
        <dbReference type="ARBA" id="ARBA00023033"/>
    </source>
</evidence>
<dbReference type="SUPFAM" id="SSF54373">
    <property type="entry name" value="FAD-linked reductases, C-terminal domain"/>
    <property type="match status" value="1"/>
</dbReference>
<dbReference type="SUPFAM" id="SSF51905">
    <property type="entry name" value="FAD/NAD(P)-binding domain"/>
    <property type="match status" value="1"/>
</dbReference>
<evidence type="ECO:0000256" key="1">
    <source>
        <dbReference type="ARBA" id="ARBA00007992"/>
    </source>
</evidence>
<gene>
    <name evidence="7" type="ORF">B9Z19DRAFT_1156049</name>
</gene>
<comment type="similarity">
    <text evidence="1">Belongs to the paxM FAD-dependent monooxygenase family.</text>
</comment>
<dbReference type="InterPro" id="IPR002938">
    <property type="entry name" value="FAD-bd"/>
</dbReference>
<dbReference type="EMBL" id="NESQ01000261">
    <property type="protein sequence ID" value="PUU74921.1"/>
    <property type="molecule type" value="Genomic_DNA"/>
</dbReference>
<keyword evidence="4" id="KW-0560">Oxidoreductase</keyword>
<dbReference type="STRING" id="42251.A0A2T6ZHF8"/>
<dbReference type="PANTHER" id="PTHR13789">
    <property type="entry name" value="MONOOXYGENASE"/>
    <property type="match status" value="1"/>
</dbReference>
<dbReference type="GO" id="GO:0071949">
    <property type="term" value="F:FAD binding"/>
    <property type="evidence" value="ECO:0007669"/>
    <property type="project" value="InterPro"/>
</dbReference>
<dbReference type="Pfam" id="PF01494">
    <property type="entry name" value="FAD_binding_3"/>
    <property type="match status" value="1"/>
</dbReference>
<dbReference type="FunFam" id="3.50.50.60:FF:000115">
    <property type="entry name" value="Salicylate hydroxylase, putative"/>
    <property type="match status" value="1"/>
</dbReference>
<proteinExistence type="inferred from homology"/>
<name>A0A2T6ZHF8_TUBBO</name>
<evidence type="ECO:0000313" key="7">
    <source>
        <dbReference type="EMBL" id="PUU74921.1"/>
    </source>
</evidence>
<keyword evidence="8" id="KW-1185">Reference proteome</keyword>
<dbReference type="PRINTS" id="PR00420">
    <property type="entry name" value="RNGMNOXGNASE"/>
</dbReference>
<dbReference type="InterPro" id="IPR050493">
    <property type="entry name" value="FAD-dep_Monooxygenase_BioMet"/>
</dbReference>
<evidence type="ECO:0000256" key="2">
    <source>
        <dbReference type="ARBA" id="ARBA00022630"/>
    </source>
</evidence>
<evidence type="ECO:0000313" key="8">
    <source>
        <dbReference type="Proteomes" id="UP000244722"/>
    </source>
</evidence>
<dbReference type="AlphaFoldDB" id="A0A2T6ZHF8"/>
<keyword evidence="3" id="KW-0274">FAD</keyword>
<dbReference type="Gene3D" id="3.50.50.60">
    <property type="entry name" value="FAD/NAD(P)-binding domain"/>
    <property type="match status" value="1"/>
</dbReference>
<reference evidence="7 8" key="1">
    <citation type="submission" date="2017-04" db="EMBL/GenBank/DDBJ databases">
        <title>Draft genome sequence of Tuber borchii Vittad., a whitish edible truffle.</title>
        <authorList>
            <consortium name="DOE Joint Genome Institute"/>
            <person name="Murat C."/>
            <person name="Kuo A."/>
            <person name="Barry K.W."/>
            <person name="Clum A."/>
            <person name="Dockter R.B."/>
            <person name="Fauchery L."/>
            <person name="Iotti M."/>
            <person name="Kohler A."/>
            <person name="Labutti K."/>
            <person name="Lindquist E.A."/>
            <person name="Lipzen A."/>
            <person name="Ohm R.A."/>
            <person name="Wang M."/>
            <person name="Grigoriev I.V."/>
            <person name="Zambonelli A."/>
            <person name="Martin F.M."/>
        </authorList>
    </citation>
    <scope>NUCLEOTIDE SEQUENCE [LARGE SCALE GENOMIC DNA]</scope>
    <source>
        <strain evidence="7 8">Tbo3840</strain>
    </source>
</reference>
<evidence type="ECO:0000256" key="3">
    <source>
        <dbReference type="ARBA" id="ARBA00022827"/>
    </source>
</evidence>
<accession>A0A2T6ZHF8</accession>
<feature type="domain" description="FAD-binding" evidence="6">
    <location>
        <begin position="8"/>
        <end position="365"/>
    </location>
</feature>
<comment type="caution">
    <text evidence="7">The sequence shown here is derived from an EMBL/GenBank/DDBJ whole genome shotgun (WGS) entry which is preliminary data.</text>
</comment>
<keyword evidence="5" id="KW-0503">Monooxygenase</keyword>
<sequence>MEKACIQLNVIIVGAGIGGLGAAIAISLAGHRVTVLEAGSGIGEIGAGIQILPNASKILTTWGMRETLLKYATLPKQVNMIGWKGNHIAHMNFGEHAKKYGSPFWDFHRASLHKCLLDRAVELGSKVLVKSRVSDVKFGEAGGGVCTVLLHDGRRLSADLVVGADGINSAMRECLVGHPDKPTPTGDLAYRLMLKTKDIIKDPELRQFVTDPQINYWMGPDAHAVNYVINGGEQFNMVLLVPDDIPEGGATSIKGNVDEMRAIYKDWDPRIGKLLALCKSVCKWKLCIREELPTWSHPSGTFTLLGDAAHATLPYLASGAGMSLEDAAVLGECLSRISSKRDISLALSVYETCRKKRTTRVVQRSNVQQHLYHLHDGPEQRERDAKMKMTPTPVGECLAWRDPEFGPWLLGYEVLRDVEAHWPDEVPVWKFRVEGRRGKGKFSANL</sequence>
<dbReference type="GO" id="GO:0004497">
    <property type="term" value="F:monooxygenase activity"/>
    <property type="evidence" value="ECO:0007669"/>
    <property type="project" value="UniProtKB-KW"/>
</dbReference>
<evidence type="ECO:0000256" key="4">
    <source>
        <dbReference type="ARBA" id="ARBA00023002"/>
    </source>
</evidence>
<dbReference type="PANTHER" id="PTHR13789:SF242">
    <property type="entry name" value="FAD-BINDING DOMAIN-CONTAINING PROTEIN"/>
    <property type="match status" value="1"/>
</dbReference>
<dbReference type="Proteomes" id="UP000244722">
    <property type="component" value="Unassembled WGS sequence"/>
</dbReference>
<protein>
    <recommendedName>
        <fullName evidence="6">FAD-binding domain-containing protein</fullName>
    </recommendedName>
</protein>